<dbReference type="PANTHER" id="PTHR10291">
    <property type="entry name" value="DEHYDRODOLICHYL DIPHOSPHATE SYNTHASE FAMILY MEMBER"/>
    <property type="match status" value="1"/>
</dbReference>
<accession>A0AAQ3QJR2</accession>
<dbReference type="GO" id="GO:0045547">
    <property type="term" value="F:ditrans,polycis-polyprenyl diphosphate synthase [(2E,6E)-farnesyl diphosphate specific] activity"/>
    <property type="evidence" value="ECO:0007669"/>
    <property type="project" value="TreeGrafter"/>
</dbReference>
<dbReference type="InterPro" id="IPR036424">
    <property type="entry name" value="UPP_synth-like_sf"/>
</dbReference>
<dbReference type="InterPro" id="IPR001441">
    <property type="entry name" value="UPP_synth-like"/>
</dbReference>
<evidence type="ECO:0000256" key="2">
    <source>
        <dbReference type="ARBA" id="ARBA00022679"/>
    </source>
</evidence>
<protein>
    <recommendedName>
        <fullName evidence="3">Alkyl transferase</fullName>
        <ecNumber evidence="3">2.5.1.-</ecNumber>
    </recommendedName>
</protein>
<sequence>MDGNRRYAKRRNMKKGSEHSAGYTALITMLQYCYEMGVKYVTVYAFSIDNFKRKPEEVESLMNLMKVKIDELLENKSIVHKFELKINFWGNLDLLTEPVRLAMEKTMASTTNNSGPVLSICVAYTSTDEITRAISKTRARNKEKIPQACINCDGDLLGKSINSSISISIVDLEESLDTANCPDPEIVIRTSGETRLSNFLDYSEPFAKSKPAVA</sequence>
<dbReference type="SUPFAM" id="SSF64005">
    <property type="entry name" value="Undecaprenyl diphosphate synthase"/>
    <property type="match status" value="1"/>
</dbReference>
<proteinExistence type="inferred from homology"/>
<dbReference type="CDD" id="cd00475">
    <property type="entry name" value="Cis_IPPS"/>
    <property type="match status" value="1"/>
</dbReference>
<dbReference type="Proteomes" id="UP001327560">
    <property type="component" value="Chromosome 7"/>
</dbReference>
<comment type="similarity">
    <text evidence="1 3">Belongs to the UPP synthase family.</text>
</comment>
<dbReference type="GO" id="GO:0005783">
    <property type="term" value="C:endoplasmic reticulum"/>
    <property type="evidence" value="ECO:0007669"/>
    <property type="project" value="TreeGrafter"/>
</dbReference>
<dbReference type="NCBIfam" id="TIGR00055">
    <property type="entry name" value="uppS"/>
    <property type="match status" value="1"/>
</dbReference>
<dbReference type="EMBL" id="CP136896">
    <property type="protein sequence ID" value="WOL13844.1"/>
    <property type="molecule type" value="Genomic_DNA"/>
</dbReference>
<evidence type="ECO:0000256" key="3">
    <source>
        <dbReference type="RuleBase" id="RU363018"/>
    </source>
</evidence>
<evidence type="ECO:0000256" key="1">
    <source>
        <dbReference type="ARBA" id="ARBA00005432"/>
    </source>
</evidence>
<keyword evidence="5" id="KW-1185">Reference proteome</keyword>
<gene>
    <name evidence="4" type="ORF">Cni_G22624</name>
</gene>
<name>A0AAQ3QJR2_9LILI</name>
<dbReference type="AlphaFoldDB" id="A0AAQ3QJR2"/>
<evidence type="ECO:0000313" key="5">
    <source>
        <dbReference type="Proteomes" id="UP001327560"/>
    </source>
</evidence>
<dbReference type="EC" id="2.5.1.-" evidence="3"/>
<evidence type="ECO:0000313" key="4">
    <source>
        <dbReference type="EMBL" id="WOL13844.1"/>
    </source>
</evidence>
<dbReference type="PANTHER" id="PTHR10291:SF43">
    <property type="entry name" value="DEHYDRODOLICHYL DIPHOSPHATE SYNTHASE COMPLEX SUBUNIT DHDDS"/>
    <property type="match status" value="1"/>
</dbReference>
<keyword evidence="2 3" id="KW-0808">Transferase</keyword>
<dbReference type="Gene3D" id="3.40.1180.10">
    <property type="entry name" value="Decaprenyl diphosphate synthase-like"/>
    <property type="match status" value="1"/>
</dbReference>
<dbReference type="Pfam" id="PF01255">
    <property type="entry name" value="Prenyltransf"/>
    <property type="match status" value="1"/>
</dbReference>
<reference evidence="4 5" key="1">
    <citation type="submission" date="2023-10" db="EMBL/GenBank/DDBJ databases">
        <title>Chromosome-scale genome assembly provides insights into flower coloration mechanisms of Canna indica.</title>
        <authorList>
            <person name="Li C."/>
        </authorList>
    </citation>
    <scope>NUCLEOTIDE SEQUENCE [LARGE SCALE GENOMIC DNA]</scope>
    <source>
        <tissue evidence="4">Flower</tissue>
    </source>
</reference>
<organism evidence="4 5">
    <name type="scientific">Canna indica</name>
    <name type="common">Indian-shot</name>
    <dbReference type="NCBI Taxonomy" id="4628"/>
    <lineage>
        <taxon>Eukaryota</taxon>
        <taxon>Viridiplantae</taxon>
        <taxon>Streptophyta</taxon>
        <taxon>Embryophyta</taxon>
        <taxon>Tracheophyta</taxon>
        <taxon>Spermatophyta</taxon>
        <taxon>Magnoliopsida</taxon>
        <taxon>Liliopsida</taxon>
        <taxon>Zingiberales</taxon>
        <taxon>Cannaceae</taxon>
        <taxon>Canna</taxon>
    </lineage>
</organism>
<dbReference type="GO" id="GO:0016094">
    <property type="term" value="P:polyprenol biosynthetic process"/>
    <property type="evidence" value="ECO:0007669"/>
    <property type="project" value="TreeGrafter"/>
</dbReference>